<keyword evidence="2" id="KW-1185">Reference proteome</keyword>
<sequence>MKKNSQTIDRQVIHKIMDRAIEINQSCKESCRDFRIMTSPMRADTLILRWRTIDISNEDNPIQYYHYECFKMDGTPEFCSVYYTDQDQANDFITSLQMLYHQKFAIDHTL</sequence>
<gene>
    <name evidence="1" type="ORF">KAOT1_03862</name>
</gene>
<reference evidence="1 2" key="1">
    <citation type="journal article" date="2011" name="J. Bacteriol.">
        <title>Genome sequence of the algicidal bacterium Kordia algicida OT-1.</title>
        <authorList>
            <person name="Lee H.S."/>
            <person name="Kang S.G."/>
            <person name="Kwon K.K."/>
            <person name="Lee J.H."/>
            <person name="Kim S.J."/>
        </authorList>
    </citation>
    <scope>NUCLEOTIDE SEQUENCE [LARGE SCALE GENOMIC DNA]</scope>
    <source>
        <strain evidence="1 2">OT-1</strain>
    </source>
</reference>
<accession>A9DW62</accession>
<dbReference type="EMBL" id="ABIB01000004">
    <property type="protein sequence ID" value="EDP96515.1"/>
    <property type="molecule type" value="Genomic_DNA"/>
</dbReference>
<evidence type="ECO:0000313" key="2">
    <source>
        <dbReference type="Proteomes" id="UP000002945"/>
    </source>
</evidence>
<organism evidence="1 2">
    <name type="scientific">Kordia algicida OT-1</name>
    <dbReference type="NCBI Taxonomy" id="391587"/>
    <lineage>
        <taxon>Bacteria</taxon>
        <taxon>Pseudomonadati</taxon>
        <taxon>Bacteroidota</taxon>
        <taxon>Flavobacteriia</taxon>
        <taxon>Flavobacteriales</taxon>
        <taxon>Flavobacteriaceae</taxon>
        <taxon>Kordia</taxon>
    </lineage>
</organism>
<dbReference type="OrthoDB" id="1163399at2"/>
<proteinExistence type="predicted"/>
<dbReference type="Proteomes" id="UP000002945">
    <property type="component" value="Unassembled WGS sequence"/>
</dbReference>
<dbReference type="AlphaFoldDB" id="A9DW62"/>
<protein>
    <submittedName>
        <fullName evidence="1">Uncharacterized protein</fullName>
    </submittedName>
</protein>
<name>A9DW62_9FLAO</name>
<dbReference type="STRING" id="391587.KAOT1_03862"/>
<evidence type="ECO:0000313" key="1">
    <source>
        <dbReference type="EMBL" id="EDP96515.1"/>
    </source>
</evidence>
<dbReference type="HOGENOM" id="CLU_2207296_0_0_10"/>
<dbReference type="eggNOG" id="ENOG5032X3Z">
    <property type="taxonomic scope" value="Bacteria"/>
</dbReference>
<comment type="caution">
    <text evidence="1">The sequence shown here is derived from an EMBL/GenBank/DDBJ whole genome shotgun (WGS) entry which is preliminary data.</text>
</comment>